<dbReference type="OMA" id="YGCAELR"/>
<dbReference type="InterPro" id="IPR000421">
    <property type="entry name" value="FA58C"/>
</dbReference>
<dbReference type="InterPro" id="IPR008979">
    <property type="entry name" value="Galactose-bd-like_sf"/>
</dbReference>
<dbReference type="KEGG" id="gtt:GUITHDRAFT_43289"/>
<dbReference type="Gene3D" id="2.60.120.260">
    <property type="entry name" value="Galactose-binding domain-like"/>
    <property type="match status" value="1"/>
</dbReference>
<sequence length="73" mass="8689">VVTQGRYDSYQFVTMYTVKSSLDGNDWTEVECGRIFQGNGDQNSRVTNKFTQPVKARYIRIYVYEWRNHPSMR</sequence>
<dbReference type="Pfam" id="PF00754">
    <property type="entry name" value="F5_F8_type_C"/>
    <property type="match status" value="1"/>
</dbReference>
<keyword evidence="4" id="KW-1185">Reference proteome</keyword>
<evidence type="ECO:0000313" key="2">
    <source>
        <dbReference type="EMBL" id="EKX45741.1"/>
    </source>
</evidence>
<feature type="domain" description="F5/8 type C" evidence="1">
    <location>
        <begin position="1"/>
        <end position="73"/>
    </location>
</feature>
<accession>L1JB29</accession>
<dbReference type="GeneID" id="17302537"/>
<proteinExistence type="predicted"/>
<dbReference type="PANTHER" id="PTHR24543">
    <property type="entry name" value="MULTICOPPER OXIDASE-RELATED"/>
    <property type="match status" value="1"/>
</dbReference>
<organism evidence="2">
    <name type="scientific">Guillardia theta (strain CCMP2712)</name>
    <name type="common">Cryptophyte</name>
    <dbReference type="NCBI Taxonomy" id="905079"/>
    <lineage>
        <taxon>Eukaryota</taxon>
        <taxon>Cryptophyceae</taxon>
        <taxon>Pyrenomonadales</taxon>
        <taxon>Geminigeraceae</taxon>
        <taxon>Guillardia</taxon>
    </lineage>
</organism>
<dbReference type="PROSITE" id="PS50022">
    <property type="entry name" value="FA58C_3"/>
    <property type="match status" value="1"/>
</dbReference>
<feature type="non-terminal residue" evidence="2">
    <location>
        <position position="73"/>
    </location>
</feature>
<protein>
    <recommendedName>
        <fullName evidence="1">F5/8 type C domain-containing protein</fullName>
    </recommendedName>
</protein>
<dbReference type="PANTHER" id="PTHR24543:SF325">
    <property type="entry name" value="F5_8 TYPE C DOMAIN-CONTAINING PROTEIN"/>
    <property type="match status" value="1"/>
</dbReference>
<reference evidence="2 4" key="1">
    <citation type="journal article" date="2012" name="Nature">
        <title>Algal genomes reveal evolutionary mosaicism and the fate of nucleomorphs.</title>
        <authorList>
            <consortium name="DOE Joint Genome Institute"/>
            <person name="Curtis B.A."/>
            <person name="Tanifuji G."/>
            <person name="Burki F."/>
            <person name="Gruber A."/>
            <person name="Irimia M."/>
            <person name="Maruyama S."/>
            <person name="Arias M.C."/>
            <person name="Ball S.G."/>
            <person name="Gile G.H."/>
            <person name="Hirakawa Y."/>
            <person name="Hopkins J.F."/>
            <person name="Kuo A."/>
            <person name="Rensing S.A."/>
            <person name="Schmutz J."/>
            <person name="Symeonidi A."/>
            <person name="Elias M."/>
            <person name="Eveleigh R.J."/>
            <person name="Herman E.K."/>
            <person name="Klute M.J."/>
            <person name="Nakayama T."/>
            <person name="Obornik M."/>
            <person name="Reyes-Prieto A."/>
            <person name="Armbrust E.V."/>
            <person name="Aves S.J."/>
            <person name="Beiko R.G."/>
            <person name="Coutinho P."/>
            <person name="Dacks J.B."/>
            <person name="Durnford D.G."/>
            <person name="Fast N.M."/>
            <person name="Green B.R."/>
            <person name="Grisdale C.J."/>
            <person name="Hempel F."/>
            <person name="Henrissat B."/>
            <person name="Hoppner M.P."/>
            <person name="Ishida K."/>
            <person name="Kim E."/>
            <person name="Koreny L."/>
            <person name="Kroth P.G."/>
            <person name="Liu Y."/>
            <person name="Malik S.B."/>
            <person name="Maier U.G."/>
            <person name="McRose D."/>
            <person name="Mock T."/>
            <person name="Neilson J.A."/>
            <person name="Onodera N.T."/>
            <person name="Poole A.M."/>
            <person name="Pritham E.J."/>
            <person name="Richards T.A."/>
            <person name="Rocap G."/>
            <person name="Roy S.W."/>
            <person name="Sarai C."/>
            <person name="Schaack S."/>
            <person name="Shirato S."/>
            <person name="Slamovits C.H."/>
            <person name="Spencer D.F."/>
            <person name="Suzuki S."/>
            <person name="Worden A.Z."/>
            <person name="Zauner S."/>
            <person name="Barry K."/>
            <person name="Bell C."/>
            <person name="Bharti A.K."/>
            <person name="Crow J.A."/>
            <person name="Grimwood J."/>
            <person name="Kramer R."/>
            <person name="Lindquist E."/>
            <person name="Lucas S."/>
            <person name="Salamov A."/>
            <person name="McFadden G.I."/>
            <person name="Lane C.E."/>
            <person name="Keeling P.J."/>
            <person name="Gray M.W."/>
            <person name="Grigoriev I.V."/>
            <person name="Archibald J.M."/>
        </authorList>
    </citation>
    <scope>NUCLEOTIDE SEQUENCE</scope>
    <source>
        <strain evidence="2 4">CCMP2712</strain>
    </source>
</reference>
<dbReference type="AlphaFoldDB" id="L1JB29"/>
<dbReference type="HOGENOM" id="CLU_030066_5_0_1"/>
<dbReference type="PaxDb" id="55529-EKX45741"/>
<dbReference type="Proteomes" id="UP000011087">
    <property type="component" value="Unassembled WGS sequence"/>
</dbReference>
<dbReference type="EMBL" id="JH992997">
    <property type="protein sequence ID" value="EKX45741.1"/>
    <property type="molecule type" value="Genomic_DNA"/>
</dbReference>
<dbReference type="SUPFAM" id="SSF49785">
    <property type="entry name" value="Galactose-binding domain-like"/>
    <property type="match status" value="1"/>
</dbReference>
<evidence type="ECO:0000259" key="1">
    <source>
        <dbReference type="PROSITE" id="PS50022"/>
    </source>
</evidence>
<dbReference type="EnsemblProtists" id="EKX45741">
    <property type="protein sequence ID" value="EKX45741"/>
    <property type="gene ID" value="GUITHDRAFT_43289"/>
</dbReference>
<dbReference type="RefSeq" id="XP_005832721.1">
    <property type="nucleotide sequence ID" value="XM_005832664.1"/>
</dbReference>
<reference evidence="3" key="3">
    <citation type="submission" date="2016-03" db="UniProtKB">
        <authorList>
            <consortium name="EnsemblProtists"/>
        </authorList>
    </citation>
    <scope>IDENTIFICATION</scope>
</reference>
<dbReference type="OrthoDB" id="5989032at2759"/>
<evidence type="ECO:0000313" key="4">
    <source>
        <dbReference type="Proteomes" id="UP000011087"/>
    </source>
</evidence>
<reference evidence="4" key="2">
    <citation type="submission" date="2012-11" db="EMBL/GenBank/DDBJ databases">
        <authorList>
            <person name="Kuo A."/>
            <person name="Curtis B.A."/>
            <person name="Tanifuji G."/>
            <person name="Burki F."/>
            <person name="Gruber A."/>
            <person name="Irimia M."/>
            <person name="Maruyama S."/>
            <person name="Arias M.C."/>
            <person name="Ball S.G."/>
            <person name="Gile G.H."/>
            <person name="Hirakawa Y."/>
            <person name="Hopkins J.F."/>
            <person name="Rensing S.A."/>
            <person name="Schmutz J."/>
            <person name="Symeonidi A."/>
            <person name="Elias M."/>
            <person name="Eveleigh R.J."/>
            <person name="Herman E.K."/>
            <person name="Klute M.J."/>
            <person name="Nakayama T."/>
            <person name="Obornik M."/>
            <person name="Reyes-Prieto A."/>
            <person name="Armbrust E.V."/>
            <person name="Aves S.J."/>
            <person name="Beiko R.G."/>
            <person name="Coutinho P."/>
            <person name="Dacks J.B."/>
            <person name="Durnford D.G."/>
            <person name="Fast N.M."/>
            <person name="Green B.R."/>
            <person name="Grisdale C."/>
            <person name="Hempe F."/>
            <person name="Henrissat B."/>
            <person name="Hoppner M.P."/>
            <person name="Ishida K.-I."/>
            <person name="Kim E."/>
            <person name="Koreny L."/>
            <person name="Kroth P.G."/>
            <person name="Liu Y."/>
            <person name="Malik S.-B."/>
            <person name="Maier U.G."/>
            <person name="McRose D."/>
            <person name="Mock T."/>
            <person name="Neilson J.A."/>
            <person name="Onodera N.T."/>
            <person name="Poole A.M."/>
            <person name="Pritham E.J."/>
            <person name="Richards T.A."/>
            <person name="Rocap G."/>
            <person name="Roy S.W."/>
            <person name="Sarai C."/>
            <person name="Schaack S."/>
            <person name="Shirato S."/>
            <person name="Slamovits C.H."/>
            <person name="Spencer D.F."/>
            <person name="Suzuki S."/>
            <person name="Worden A.Z."/>
            <person name="Zauner S."/>
            <person name="Barry K."/>
            <person name="Bell C."/>
            <person name="Bharti A.K."/>
            <person name="Crow J.A."/>
            <person name="Grimwood J."/>
            <person name="Kramer R."/>
            <person name="Lindquist E."/>
            <person name="Lucas S."/>
            <person name="Salamov A."/>
            <person name="McFadden G.I."/>
            <person name="Lane C.E."/>
            <person name="Keeling P.J."/>
            <person name="Gray M.W."/>
            <person name="Grigoriev I.V."/>
            <person name="Archibald J.M."/>
        </authorList>
    </citation>
    <scope>NUCLEOTIDE SEQUENCE</scope>
    <source>
        <strain evidence="4">CCMP2712</strain>
    </source>
</reference>
<name>L1JB29_GUITC</name>
<evidence type="ECO:0000313" key="3">
    <source>
        <dbReference type="EnsemblProtists" id="EKX45741"/>
    </source>
</evidence>
<gene>
    <name evidence="2" type="ORF">GUITHDRAFT_43289</name>
</gene>
<feature type="non-terminal residue" evidence="2">
    <location>
        <position position="1"/>
    </location>
</feature>